<comment type="subcellular location">
    <subcellularLocation>
        <location evidence="1 7">Cell inner membrane</location>
        <topology evidence="1 7">Multi-pass membrane protein</topology>
    </subcellularLocation>
</comment>
<evidence type="ECO:0000313" key="11">
    <source>
        <dbReference type="Proteomes" id="UP000193083"/>
    </source>
</evidence>
<dbReference type="Proteomes" id="UP000193083">
    <property type="component" value="Unassembled WGS sequence"/>
</dbReference>
<evidence type="ECO:0000256" key="3">
    <source>
        <dbReference type="ARBA" id="ARBA00022519"/>
    </source>
</evidence>
<reference evidence="10 11" key="1">
    <citation type="submission" date="2017-04" db="EMBL/GenBank/DDBJ databases">
        <authorList>
            <person name="Afonso C.L."/>
            <person name="Miller P.J."/>
            <person name="Scott M.A."/>
            <person name="Spackman E."/>
            <person name="Goraichik I."/>
            <person name="Dimitrov K.M."/>
            <person name="Suarez D.L."/>
            <person name="Swayne D.E."/>
        </authorList>
    </citation>
    <scope>NUCLEOTIDE SEQUENCE [LARGE SCALE GENOMIC DNA]</scope>
    <source>
        <strain evidence="10 11">B5P</strain>
    </source>
</reference>
<keyword evidence="2" id="KW-1003">Cell membrane</keyword>
<feature type="transmembrane region" description="Helical" evidence="8">
    <location>
        <begin position="338"/>
        <end position="358"/>
    </location>
</feature>
<sequence length="566" mass="58808">MTEALVGFAALLLLSFMRVPIAFAMAVVGGLGMLWVASASAAFANIGQTAFDAAVNYELSVMPLFVLMGNFITRARLSDELYAASYAFLGHRRGGLAMATVVACGGFGAVCGSSLATAATMSKVAMPSMRRYGYDDGLAAGSVAAGGTLGILIPPSVLLVLYGIMTQTSIGKLFAAGIAPGIVGICFYLLAVQSVIALWPQLGPPGERSNWASRLAALRGVWGVLLLFGIVMGGIYGGVFTPTEAAGIGAAGAFLFFLGRKQTLAELLHHLAVVSVAGVILMGALLLLRLLTGGAVGTSLAAAVFTVVLALVSLGLLRRHAGSGENVLARLSGASAMLAVQLAAILVLLAVLAGISRGTTGAVQFIGSNGPFAVLSLLFCALAGKLTYSARAWGEVYETLLESAVTVASLFTVLIGALLFANFVNYTTFPDVLLEITRTFEGSPWLVLVSILAIYIVLGCVFESLSMILLTVPIFFPVIIELAPGFGLTADEAAIWFGIVVVVVTEISLITPPVGLNVFVLRGLLPDVSTTTIFRGVTAFWIADIFRLAVIAALPIVSLWLTQFVK</sequence>
<evidence type="ECO:0000259" key="9">
    <source>
        <dbReference type="Pfam" id="PF06808"/>
    </source>
</evidence>
<evidence type="ECO:0000256" key="1">
    <source>
        <dbReference type="ARBA" id="ARBA00004429"/>
    </source>
</evidence>
<feature type="transmembrane region" description="Helical" evidence="8">
    <location>
        <begin position="267"/>
        <end position="288"/>
    </location>
</feature>
<dbReference type="InterPro" id="IPR010656">
    <property type="entry name" value="DctM"/>
</dbReference>
<dbReference type="GO" id="GO:0022857">
    <property type="term" value="F:transmembrane transporter activity"/>
    <property type="evidence" value="ECO:0007669"/>
    <property type="project" value="UniProtKB-UniRule"/>
</dbReference>
<dbReference type="AlphaFoldDB" id="A0A1X7NJY5"/>
<feature type="transmembrane region" description="Helical" evidence="8">
    <location>
        <begin position="96"/>
        <end position="117"/>
    </location>
</feature>
<dbReference type="InterPro" id="IPR004681">
    <property type="entry name" value="TRAP_DctM"/>
</dbReference>
<dbReference type="RefSeq" id="WP_176247484.1">
    <property type="nucleotide sequence ID" value="NZ_FXBL01000004.1"/>
</dbReference>
<name>A0A1X7NJY5_9HYPH</name>
<keyword evidence="4 8" id="KW-0812">Transmembrane</keyword>
<evidence type="ECO:0000256" key="5">
    <source>
        <dbReference type="ARBA" id="ARBA00022989"/>
    </source>
</evidence>
<feature type="transmembrane region" description="Helical" evidence="8">
    <location>
        <begin position="138"/>
        <end position="162"/>
    </location>
</feature>
<feature type="transmembrane region" description="Helical" evidence="8">
    <location>
        <begin position="444"/>
        <end position="462"/>
    </location>
</feature>
<evidence type="ECO:0000256" key="8">
    <source>
        <dbReference type="SAM" id="Phobius"/>
    </source>
</evidence>
<keyword evidence="7" id="KW-0813">Transport</keyword>
<dbReference type="PANTHER" id="PTHR33362">
    <property type="entry name" value="SIALIC ACID TRAP TRANSPORTER PERMEASE PROTEIN SIAT-RELATED"/>
    <property type="match status" value="1"/>
</dbReference>
<feature type="transmembrane region" description="Helical" evidence="8">
    <location>
        <begin position="400"/>
        <end position="424"/>
    </location>
</feature>
<dbReference type="Pfam" id="PF06808">
    <property type="entry name" value="DctM"/>
    <property type="match status" value="1"/>
</dbReference>
<keyword evidence="11" id="KW-1185">Reference proteome</keyword>
<evidence type="ECO:0000256" key="6">
    <source>
        <dbReference type="ARBA" id="ARBA00023136"/>
    </source>
</evidence>
<keyword evidence="5 8" id="KW-1133">Transmembrane helix</keyword>
<comment type="function">
    <text evidence="7">Part of the tripartite ATP-independent periplasmic (TRAP) transport system.</text>
</comment>
<evidence type="ECO:0000256" key="2">
    <source>
        <dbReference type="ARBA" id="ARBA00022475"/>
    </source>
</evidence>
<dbReference type="EMBL" id="FXBL01000004">
    <property type="protein sequence ID" value="SMH38120.1"/>
    <property type="molecule type" value="Genomic_DNA"/>
</dbReference>
<protein>
    <submittedName>
        <fullName evidence="10">TRAP transporter, DctM subunit</fullName>
    </submittedName>
</protein>
<proteinExistence type="predicted"/>
<feature type="transmembrane region" description="Helical" evidence="8">
    <location>
        <begin position="294"/>
        <end position="317"/>
    </location>
</feature>
<evidence type="ECO:0000256" key="7">
    <source>
        <dbReference type="RuleBase" id="RU369079"/>
    </source>
</evidence>
<feature type="transmembrane region" description="Helical" evidence="8">
    <location>
        <begin position="174"/>
        <end position="199"/>
    </location>
</feature>
<feature type="transmembrane region" description="Helical" evidence="8">
    <location>
        <begin position="370"/>
        <end position="388"/>
    </location>
</feature>
<keyword evidence="3 7" id="KW-0997">Cell inner membrane</keyword>
<feature type="transmembrane region" description="Helical" evidence="8">
    <location>
        <begin position="469"/>
        <end position="488"/>
    </location>
</feature>
<feature type="transmembrane region" description="Helical" evidence="8">
    <location>
        <begin position="533"/>
        <end position="561"/>
    </location>
</feature>
<evidence type="ECO:0000256" key="4">
    <source>
        <dbReference type="ARBA" id="ARBA00022692"/>
    </source>
</evidence>
<evidence type="ECO:0000313" key="10">
    <source>
        <dbReference type="EMBL" id="SMH38120.1"/>
    </source>
</evidence>
<dbReference type="GO" id="GO:0005886">
    <property type="term" value="C:plasma membrane"/>
    <property type="evidence" value="ECO:0007669"/>
    <property type="project" value="UniProtKB-SubCell"/>
</dbReference>
<feature type="transmembrane region" description="Helical" evidence="8">
    <location>
        <begin position="494"/>
        <end position="521"/>
    </location>
</feature>
<accession>A0A1X7NJY5</accession>
<keyword evidence="6 8" id="KW-0472">Membrane</keyword>
<feature type="domain" description="TRAP C4-dicarboxylate transport system permease DctM subunit" evidence="9">
    <location>
        <begin position="8"/>
        <end position="309"/>
    </location>
</feature>
<gene>
    <name evidence="10" type="ORF">SAMN02982922_2014</name>
</gene>
<dbReference type="PANTHER" id="PTHR33362:SF5">
    <property type="entry name" value="C4-DICARBOXYLATE TRAP TRANSPORTER LARGE PERMEASE PROTEIN DCTM"/>
    <property type="match status" value="1"/>
</dbReference>
<organism evidence="10 11">
    <name type="scientific">Mesorhizobium australicum</name>
    <dbReference type="NCBI Taxonomy" id="536018"/>
    <lineage>
        <taxon>Bacteria</taxon>
        <taxon>Pseudomonadati</taxon>
        <taxon>Pseudomonadota</taxon>
        <taxon>Alphaproteobacteria</taxon>
        <taxon>Hyphomicrobiales</taxon>
        <taxon>Phyllobacteriaceae</taxon>
        <taxon>Mesorhizobium</taxon>
    </lineage>
</organism>
<feature type="transmembrane region" description="Helical" evidence="8">
    <location>
        <begin position="220"/>
        <end position="239"/>
    </location>
</feature>